<dbReference type="InterPro" id="IPR036291">
    <property type="entry name" value="NAD(P)-bd_dom_sf"/>
</dbReference>
<evidence type="ECO:0000313" key="4">
    <source>
        <dbReference type="Proteomes" id="UP001589755"/>
    </source>
</evidence>
<dbReference type="SUPFAM" id="SSF51735">
    <property type="entry name" value="NAD(P)-binding Rossmann-fold domains"/>
    <property type="match status" value="1"/>
</dbReference>
<organism evidence="3 4">
    <name type="scientific">Chelativorans intermedius</name>
    <dbReference type="NCBI Taxonomy" id="515947"/>
    <lineage>
        <taxon>Bacteria</taxon>
        <taxon>Pseudomonadati</taxon>
        <taxon>Pseudomonadota</taxon>
        <taxon>Alphaproteobacteria</taxon>
        <taxon>Hyphomicrobiales</taxon>
        <taxon>Phyllobacteriaceae</taxon>
        <taxon>Chelativorans</taxon>
    </lineage>
</organism>
<feature type="domain" description="NAD-dependent epimerase/dehydratase" evidence="2">
    <location>
        <begin position="96"/>
        <end position="212"/>
    </location>
</feature>
<dbReference type="Proteomes" id="UP001589755">
    <property type="component" value="Unassembled WGS sequence"/>
</dbReference>
<reference evidence="3 4" key="1">
    <citation type="submission" date="2024-09" db="EMBL/GenBank/DDBJ databases">
        <authorList>
            <person name="Sun Q."/>
            <person name="Mori K."/>
        </authorList>
    </citation>
    <scope>NUCLEOTIDE SEQUENCE [LARGE SCALE GENOMIC DNA]</scope>
    <source>
        <strain evidence="3 4">CCM 8543</strain>
    </source>
</reference>
<dbReference type="CDD" id="cd05266">
    <property type="entry name" value="SDR_a4"/>
    <property type="match status" value="1"/>
</dbReference>
<comment type="caution">
    <text evidence="3">The sequence shown here is derived from an EMBL/GenBank/DDBJ whole genome shotgun (WGS) entry which is preliminary data.</text>
</comment>
<keyword evidence="1" id="KW-0520">NAD</keyword>
<gene>
    <name evidence="3" type="ORF">ACFFJ2_11200</name>
</gene>
<dbReference type="Gene3D" id="3.40.50.720">
    <property type="entry name" value="NAD(P)-binding Rossmann-like Domain"/>
    <property type="match status" value="1"/>
</dbReference>
<dbReference type="GO" id="GO:0033711">
    <property type="term" value="F:4-phosphoerythronate dehydrogenase activity"/>
    <property type="evidence" value="ECO:0007669"/>
    <property type="project" value="UniProtKB-EC"/>
</dbReference>
<evidence type="ECO:0000256" key="1">
    <source>
        <dbReference type="ARBA" id="ARBA00023027"/>
    </source>
</evidence>
<evidence type="ECO:0000259" key="2">
    <source>
        <dbReference type="Pfam" id="PF01370"/>
    </source>
</evidence>
<keyword evidence="4" id="KW-1185">Reference proteome</keyword>
<name>A0ABV6D8G7_9HYPH</name>
<dbReference type="PANTHER" id="PTHR43574">
    <property type="entry name" value="EPIMERASE-RELATED"/>
    <property type="match status" value="1"/>
</dbReference>
<dbReference type="InterPro" id="IPR001509">
    <property type="entry name" value="Epimerase_deHydtase"/>
</dbReference>
<accession>A0ABV6D8G7</accession>
<dbReference type="EC" id="1.1.1.290" evidence="3"/>
<evidence type="ECO:0000313" key="3">
    <source>
        <dbReference type="EMBL" id="MFC0208962.1"/>
    </source>
</evidence>
<keyword evidence="3" id="KW-0560">Oxidoreductase</keyword>
<proteinExistence type="predicted"/>
<sequence length="299" mass="32441">MSARILIFGAGYSARAFARQIGPEAEEVAGTTRSAEKAVRLRQNGIRPLLYGGAGFGADILEALARATHLVVSIAPDAAGDAVLADLRAAGAGAMRALEWVGYLSTVGVYGDHDGAWVDEASECRPVSARSKWRLEAERDWAAFSRQAGVPVATLRLSGIYGPGRNAILSLEAGTARRIVKPGQVFNRIHVDDIAGALRHLMRARADGIYNVTDDMPAPPQDVVAHAAQLMGVAPPPEIPFEKADMSPMARSFYGECKRVSNRRLKETGYRLRYPDYRAALQAMWRADAWRDEPVSKMP</sequence>
<dbReference type="RefSeq" id="WP_261519760.1">
    <property type="nucleotide sequence ID" value="NZ_JAODNW010000007.1"/>
</dbReference>
<dbReference type="EMBL" id="JBHLXD010000016">
    <property type="protein sequence ID" value="MFC0208962.1"/>
    <property type="molecule type" value="Genomic_DNA"/>
</dbReference>
<protein>
    <submittedName>
        <fullName evidence="3">SDR family oxidoreductase</fullName>
        <ecNumber evidence="3">1.1.1.290</ecNumber>
    </submittedName>
</protein>
<dbReference type="Pfam" id="PF01370">
    <property type="entry name" value="Epimerase"/>
    <property type="match status" value="1"/>
</dbReference>